<feature type="compositionally biased region" description="Basic and acidic residues" evidence="7">
    <location>
        <begin position="104"/>
        <end position="115"/>
    </location>
</feature>
<evidence type="ECO:0000259" key="9">
    <source>
        <dbReference type="PROSITE" id="PS50237"/>
    </source>
</evidence>
<dbReference type="AlphaFoldDB" id="A0AAN0I9I3"/>
<dbReference type="GO" id="GO:0061630">
    <property type="term" value="F:ubiquitin protein ligase activity"/>
    <property type="evidence" value="ECO:0007669"/>
    <property type="project" value="UniProtKB-EC"/>
</dbReference>
<dbReference type="Proteomes" id="UP000007879">
    <property type="component" value="Unassembled WGS sequence"/>
</dbReference>
<dbReference type="PANTHER" id="PTHR11254:SF320">
    <property type="entry name" value="HECT-TYPE E3 UBIQUITIN TRANSFERASE"/>
    <property type="match status" value="1"/>
</dbReference>
<feature type="compositionally biased region" description="Basic residues" evidence="7">
    <location>
        <begin position="68"/>
        <end position="87"/>
    </location>
</feature>
<dbReference type="InterPro" id="IPR001202">
    <property type="entry name" value="WW_dom"/>
</dbReference>
<dbReference type="GeneID" id="100640398"/>
<dbReference type="PROSITE" id="PS01159">
    <property type="entry name" value="WW_DOMAIN_1"/>
    <property type="match status" value="1"/>
</dbReference>
<dbReference type="CDD" id="cd00201">
    <property type="entry name" value="WW"/>
    <property type="match status" value="1"/>
</dbReference>
<comment type="pathway">
    <text evidence="2">Protein modification; protein ubiquitination.</text>
</comment>
<evidence type="ECO:0000256" key="4">
    <source>
        <dbReference type="ARBA" id="ARBA00022679"/>
    </source>
</evidence>
<evidence type="ECO:0000313" key="11">
    <source>
        <dbReference type="Proteomes" id="UP000007879"/>
    </source>
</evidence>
<keyword evidence="5 6" id="KW-0833">Ubl conjugation pathway</keyword>
<name>A0AAN0I9I3_AMPQE</name>
<feature type="compositionally biased region" description="Basic and acidic residues" evidence="7">
    <location>
        <begin position="354"/>
        <end position="365"/>
    </location>
</feature>
<dbReference type="GO" id="GO:0016567">
    <property type="term" value="P:protein ubiquitination"/>
    <property type="evidence" value="ECO:0007669"/>
    <property type="project" value="TreeGrafter"/>
</dbReference>
<dbReference type="GO" id="GO:0006511">
    <property type="term" value="P:ubiquitin-dependent protein catabolic process"/>
    <property type="evidence" value="ECO:0007669"/>
    <property type="project" value="TreeGrafter"/>
</dbReference>
<feature type="compositionally biased region" description="Polar residues" evidence="7">
    <location>
        <begin position="152"/>
        <end position="164"/>
    </location>
</feature>
<dbReference type="PROSITE" id="PS50237">
    <property type="entry name" value="HECT"/>
    <property type="match status" value="1"/>
</dbReference>
<dbReference type="EnsemblMetazoa" id="XM_003383158.2">
    <property type="protein sequence ID" value="XP_003383206.1"/>
    <property type="gene ID" value="LOC100640398"/>
</dbReference>
<dbReference type="Gene3D" id="2.20.70.10">
    <property type="match status" value="1"/>
</dbReference>
<reference evidence="11" key="1">
    <citation type="journal article" date="2010" name="Nature">
        <title>The Amphimedon queenslandica genome and the evolution of animal complexity.</title>
        <authorList>
            <person name="Srivastava M."/>
            <person name="Simakov O."/>
            <person name="Chapman J."/>
            <person name="Fahey B."/>
            <person name="Gauthier M.E."/>
            <person name="Mitros T."/>
            <person name="Richards G.S."/>
            <person name="Conaco C."/>
            <person name="Dacre M."/>
            <person name="Hellsten U."/>
            <person name="Larroux C."/>
            <person name="Putnam N.H."/>
            <person name="Stanke M."/>
            <person name="Adamska M."/>
            <person name="Darling A."/>
            <person name="Degnan S.M."/>
            <person name="Oakley T.H."/>
            <person name="Plachetzki D.C."/>
            <person name="Zhai Y."/>
            <person name="Adamski M."/>
            <person name="Calcino A."/>
            <person name="Cummins S.F."/>
            <person name="Goodstein D.M."/>
            <person name="Harris C."/>
            <person name="Jackson D.J."/>
            <person name="Leys S.P."/>
            <person name="Shu S."/>
            <person name="Woodcroft B.J."/>
            <person name="Vervoort M."/>
            <person name="Kosik K.S."/>
            <person name="Manning G."/>
            <person name="Degnan B.M."/>
            <person name="Rokhsar D.S."/>
        </authorList>
    </citation>
    <scope>NUCLEOTIDE SEQUENCE [LARGE SCALE GENOMIC DNA]</scope>
</reference>
<feature type="compositionally biased region" description="Basic residues" evidence="7">
    <location>
        <begin position="524"/>
        <end position="533"/>
    </location>
</feature>
<feature type="region of interest" description="Disordered" evidence="7">
    <location>
        <begin position="262"/>
        <end position="378"/>
    </location>
</feature>
<proteinExistence type="predicted"/>
<dbReference type="PROSITE" id="PS50020">
    <property type="entry name" value="WW_DOMAIN_2"/>
    <property type="match status" value="1"/>
</dbReference>
<feature type="compositionally biased region" description="Polar residues" evidence="7">
    <location>
        <begin position="460"/>
        <end position="469"/>
    </location>
</feature>
<dbReference type="InterPro" id="IPR050409">
    <property type="entry name" value="E3_ubiq-protein_ligase"/>
</dbReference>
<dbReference type="GO" id="GO:0005737">
    <property type="term" value="C:cytoplasm"/>
    <property type="evidence" value="ECO:0007669"/>
    <property type="project" value="TreeGrafter"/>
</dbReference>
<dbReference type="SUPFAM" id="SSF56204">
    <property type="entry name" value="Hect, E3 ligase catalytic domain"/>
    <property type="match status" value="1"/>
</dbReference>
<feature type="compositionally biased region" description="Basic residues" evidence="7">
    <location>
        <begin position="438"/>
        <end position="449"/>
    </location>
</feature>
<feature type="compositionally biased region" description="Polar residues" evidence="7">
    <location>
        <begin position="32"/>
        <end position="44"/>
    </location>
</feature>
<evidence type="ECO:0000256" key="3">
    <source>
        <dbReference type="ARBA" id="ARBA00012485"/>
    </source>
</evidence>
<feature type="domain" description="WW" evidence="8">
    <location>
        <begin position="615"/>
        <end position="648"/>
    </location>
</feature>
<dbReference type="Gene3D" id="3.90.1750.10">
    <property type="entry name" value="Hect, E3 ligase catalytic domains"/>
    <property type="match status" value="1"/>
</dbReference>
<evidence type="ECO:0000256" key="6">
    <source>
        <dbReference type="PROSITE-ProRule" id="PRU00104"/>
    </source>
</evidence>
<dbReference type="SUPFAM" id="SSF51045">
    <property type="entry name" value="WW domain"/>
    <property type="match status" value="1"/>
</dbReference>
<keyword evidence="11" id="KW-1185">Reference proteome</keyword>
<dbReference type="InterPro" id="IPR036020">
    <property type="entry name" value="WW_dom_sf"/>
</dbReference>
<sequence>MEEEEEERPPLDPISQPLPPLTLPIDDYDTQYGPTTSTEPQLESSVLADGELPRFDEVNEQYEFLRRTLSHSRRRYSARFKRPRPVSRPRENGESSLDAPWLSREPEESQLDKPGKIRPPPSSSSRSAHQSQQRNKVQSARRPHPHHGTRAGHTSTRSAVNSSGRGEAHVDNIGRTYYMDHTTHTIHYGDSTSSQPTRDSEERDGEGGGERGALDARREMLNRRYQSLHRSFRSAHHHRRNHSQQDFASNLAPVESVGAISYVPLDSSETQQDATGERGRRRDKGKSSTPSRGWFNFGRKSTNRSMTRQAESTSTISSDTVNIEVTSPPGVIDIFAPLSPPPPSLSELGITDSVEPHLPEPRPLEPQESISSLTISQQGSITESNGAINNELENTLTGQEGLIAIVDQTHPQVEPEPHPPVSTDLDQAAAATALQQQQRRRGWSSRTSHHSGDTDDETNEGLSPRNSVVISPAPSREDQPTGTAARGEETQGEQPASTTESTETPPTAPPTTTPTHKESQSHGDRKKTRKKGGVKVASPIKFSDALKNSPALKFITRPDLYSFLNSAGEAGEVFFSQRSLMELVQRIRADNKLFAKYQHSRQLVQALNRFAETDREIPSDWEKKLNKEGRIFFIDHKHQLTTFIDPRLPDADSTERKDSTSTIPVSAPPRRIYSSSDEPELRQHHSTVMQTRSVPTLPREEEEIVTSTEEHETYEDQVVAFFRQPNLEDLIAQRYRRTLRPQLKEAFEDIKRNGVSALERVQLSGGGTALELTMILSIFEEDISALRPARSQAQSPAEVNDESSGAGAKTGTIQRQKQAFAAKLQTFKLQLARLGFAQGSRLKFNLRREHLLEDAYEHVMKSEIRHLQRKRLNISFRGEDGLDYGGPSREFFFLLSRNIFNPYFGLFEYSANDTYTIQISPTSSFIQNNLDWFRFAGRIVGLVIAQGFLLDVFFTRPTYKSILGK</sequence>
<keyword evidence="4" id="KW-0808">Transferase</keyword>
<comment type="catalytic activity">
    <reaction evidence="1">
        <text>S-ubiquitinyl-[E2 ubiquitin-conjugating enzyme]-L-cysteine + [acceptor protein]-L-lysine = [E2 ubiquitin-conjugating enzyme]-L-cysteine + N(6)-ubiquitinyl-[acceptor protein]-L-lysine.</text>
        <dbReference type="EC" id="2.3.2.26"/>
    </reaction>
</comment>
<feature type="compositionally biased region" description="Low complexity" evidence="7">
    <location>
        <begin position="123"/>
        <end position="134"/>
    </location>
</feature>
<evidence type="ECO:0000256" key="7">
    <source>
        <dbReference type="SAM" id="MobiDB-lite"/>
    </source>
</evidence>
<feature type="compositionally biased region" description="Basic residues" evidence="7">
    <location>
        <begin position="231"/>
        <end position="242"/>
    </location>
</feature>
<dbReference type="InterPro" id="IPR040524">
    <property type="entry name" value="HECW1_helix"/>
</dbReference>
<dbReference type="PANTHER" id="PTHR11254">
    <property type="entry name" value="HECT DOMAIN UBIQUITIN-PROTEIN LIGASE"/>
    <property type="match status" value="1"/>
</dbReference>
<feature type="compositionally biased region" description="Basic and acidic residues" evidence="7">
    <location>
        <begin position="198"/>
        <end position="213"/>
    </location>
</feature>
<feature type="compositionally biased region" description="Basic residues" evidence="7">
    <location>
        <begin position="139"/>
        <end position="150"/>
    </location>
</feature>
<evidence type="ECO:0000256" key="1">
    <source>
        <dbReference type="ARBA" id="ARBA00000885"/>
    </source>
</evidence>
<dbReference type="Pfam" id="PF00632">
    <property type="entry name" value="HECT"/>
    <property type="match status" value="1"/>
</dbReference>
<feature type="compositionally biased region" description="Low complexity" evidence="7">
    <location>
        <begin position="495"/>
        <end position="505"/>
    </location>
</feature>
<feature type="compositionally biased region" description="Basic and acidic residues" evidence="7">
    <location>
        <begin position="647"/>
        <end position="659"/>
    </location>
</feature>
<evidence type="ECO:0000256" key="5">
    <source>
        <dbReference type="ARBA" id="ARBA00022786"/>
    </source>
</evidence>
<feature type="compositionally biased region" description="Polar residues" evidence="7">
    <location>
        <begin position="369"/>
        <end position="378"/>
    </location>
</feature>
<dbReference type="InterPro" id="IPR000569">
    <property type="entry name" value="HECT_dom"/>
</dbReference>
<evidence type="ECO:0000256" key="2">
    <source>
        <dbReference type="ARBA" id="ARBA00004906"/>
    </source>
</evidence>
<evidence type="ECO:0000259" key="8">
    <source>
        <dbReference type="PROSITE" id="PS50020"/>
    </source>
</evidence>
<feature type="region of interest" description="Disordered" evidence="7">
    <location>
        <begin position="231"/>
        <end position="250"/>
    </location>
</feature>
<feature type="region of interest" description="Disordered" evidence="7">
    <location>
        <begin position="1"/>
        <end position="55"/>
    </location>
</feature>
<feature type="region of interest" description="Disordered" evidence="7">
    <location>
        <begin position="789"/>
        <end position="812"/>
    </location>
</feature>
<accession>A0AAN0I9I3</accession>
<dbReference type="KEGG" id="aqu:100640398"/>
<reference evidence="10" key="2">
    <citation type="submission" date="2024-06" db="UniProtKB">
        <authorList>
            <consortium name="EnsemblMetazoa"/>
        </authorList>
    </citation>
    <scope>IDENTIFICATION</scope>
</reference>
<comment type="caution">
    <text evidence="6">Lacks conserved residue(s) required for the propagation of feature annotation.</text>
</comment>
<feature type="region of interest" description="Disordered" evidence="7">
    <location>
        <begin position="646"/>
        <end position="699"/>
    </location>
</feature>
<dbReference type="Pfam" id="PF18436">
    <property type="entry name" value="HECW1_helix"/>
    <property type="match status" value="1"/>
</dbReference>
<organism evidence="10 11">
    <name type="scientific">Amphimedon queenslandica</name>
    <name type="common">Sponge</name>
    <dbReference type="NCBI Taxonomy" id="400682"/>
    <lineage>
        <taxon>Eukaryota</taxon>
        <taxon>Metazoa</taxon>
        <taxon>Porifera</taxon>
        <taxon>Demospongiae</taxon>
        <taxon>Heteroscleromorpha</taxon>
        <taxon>Haplosclerida</taxon>
        <taxon>Niphatidae</taxon>
        <taxon>Amphimedon</taxon>
    </lineage>
</organism>
<evidence type="ECO:0000313" key="10">
    <source>
        <dbReference type="EnsemblMetazoa" id="XP_003383206.1"/>
    </source>
</evidence>
<feature type="region of interest" description="Disordered" evidence="7">
    <location>
        <begin position="67"/>
        <end position="168"/>
    </location>
</feature>
<protein>
    <recommendedName>
        <fullName evidence="3">HECT-type E3 ubiquitin transferase</fullName>
        <ecNumber evidence="3">2.3.2.26</ecNumber>
    </recommendedName>
</protein>
<feature type="region of interest" description="Disordered" evidence="7">
    <location>
        <begin position="430"/>
        <end position="536"/>
    </location>
</feature>
<dbReference type="EC" id="2.3.2.26" evidence="3"/>
<feature type="region of interest" description="Disordered" evidence="7">
    <location>
        <begin position="185"/>
        <end position="213"/>
    </location>
</feature>
<feature type="compositionally biased region" description="Polar residues" evidence="7">
    <location>
        <begin position="299"/>
        <end position="325"/>
    </location>
</feature>
<dbReference type="FunFam" id="3.90.1750.10:FF:000079">
    <property type="entry name" value="E3 ubiquitin-protein ligase"/>
    <property type="match status" value="1"/>
</dbReference>
<dbReference type="InterPro" id="IPR035983">
    <property type="entry name" value="Hect_E3_ubiquitin_ligase"/>
</dbReference>
<feature type="domain" description="HECT" evidence="9">
    <location>
        <begin position="863"/>
        <end position="965"/>
    </location>
</feature>
<dbReference type="RefSeq" id="XP_003383206.1">
    <property type="nucleotide sequence ID" value="XM_003383158.2"/>
</dbReference>